<reference evidence="3 4" key="1">
    <citation type="journal article" date="2024" name="BMC Genomics">
        <title>De novo assembly and annotation of Popillia japonica's genome with initial clues to its potential as an invasive pest.</title>
        <authorList>
            <person name="Cucini C."/>
            <person name="Boschi S."/>
            <person name="Funari R."/>
            <person name="Cardaioli E."/>
            <person name="Iannotti N."/>
            <person name="Marturano G."/>
            <person name="Paoli F."/>
            <person name="Bruttini M."/>
            <person name="Carapelli A."/>
            <person name="Frati F."/>
            <person name="Nardi F."/>
        </authorList>
    </citation>
    <scope>NUCLEOTIDE SEQUENCE [LARGE SCALE GENOMIC DNA]</scope>
    <source>
        <strain evidence="3">DMR45628</strain>
    </source>
</reference>
<evidence type="ECO:0000313" key="4">
    <source>
        <dbReference type="Proteomes" id="UP001458880"/>
    </source>
</evidence>
<dbReference type="InterPro" id="IPR027805">
    <property type="entry name" value="Transposase_HTH_dom"/>
</dbReference>
<dbReference type="Pfam" id="PF13613">
    <property type="entry name" value="HTH_Tnp_4"/>
    <property type="match status" value="1"/>
</dbReference>
<evidence type="ECO:0000256" key="1">
    <source>
        <dbReference type="SAM" id="MobiDB-lite"/>
    </source>
</evidence>
<feature type="domain" description="Transposase Helix-turn-helix" evidence="2">
    <location>
        <begin position="195"/>
        <end position="224"/>
    </location>
</feature>
<comment type="caution">
    <text evidence="3">The sequence shown here is derived from an EMBL/GenBank/DDBJ whole genome shotgun (WGS) entry which is preliminary data.</text>
</comment>
<gene>
    <name evidence="3" type="ORF">QE152_g1099</name>
</gene>
<organism evidence="3 4">
    <name type="scientific">Popillia japonica</name>
    <name type="common">Japanese beetle</name>
    <dbReference type="NCBI Taxonomy" id="7064"/>
    <lineage>
        <taxon>Eukaryota</taxon>
        <taxon>Metazoa</taxon>
        <taxon>Ecdysozoa</taxon>
        <taxon>Arthropoda</taxon>
        <taxon>Hexapoda</taxon>
        <taxon>Insecta</taxon>
        <taxon>Pterygota</taxon>
        <taxon>Neoptera</taxon>
        <taxon>Endopterygota</taxon>
        <taxon>Coleoptera</taxon>
        <taxon>Polyphaga</taxon>
        <taxon>Scarabaeiformia</taxon>
        <taxon>Scarabaeidae</taxon>
        <taxon>Rutelinae</taxon>
        <taxon>Popillia</taxon>
    </lineage>
</organism>
<feature type="region of interest" description="Disordered" evidence="1">
    <location>
        <begin position="36"/>
        <end position="66"/>
    </location>
</feature>
<protein>
    <submittedName>
        <fullName evidence="3">Helix-turn-helix of DDE superfamily endonuclease</fullName>
    </submittedName>
</protein>
<evidence type="ECO:0000259" key="2">
    <source>
        <dbReference type="Pfam" id="PF13613"/>
    </source>
</evidence>
<dbReference type="GO" id="GO:0004519">
    <property type="term" value="F:endonuclease activity"/>
    <property type="evidence" value="ECO:0007669"/>
    <property type="project" value="UniProtKB-KW"/>
</dbReference>
<dbReference type="AlphaFoldDB" id="A0AAW1NA29"/>
<keyword evidence="3" id="KW-0540">Nuclease</keyword>
<dbReference type="EMBL" id="JASPKY010000006">
    <property type="protein sequence ID" value="KAK9754660.1"/>
    <property type="molecule type" value="Genomic_DNA"/>
</dbReference>
<feature type="compositionally biased region" description="Basic and acidic residues" evidence="1">
    <location>
        <begin position="53"/>
        <end position="63"/>
    </location>
</feature>
<keyword evidence="3" id="KW-0255">Endonuclease</keyword>
<name>A0AAW1NA29_POPJA</name>
<sequence>MCVCSKHFEETDYFKDARHLKKIAVPSRNLPCLQHETNTASTSTNARTRRLEKRNVSRPEEVNNSHNTQWGAQESFAVSTEDMEGAEALLLLLQGQPDYKGPTQFEEFNPPFDKRDESVQVNTPKRVTVCDLITTEKVLTTFTGLAKFEMVDFIVNAIKKLEVDKRLHSISIKERVILTMMKLKQNSSYAKRLHSISIKERVILTMMKLKQNSSYAMLGCLFGIN</sequence>
<keyword evidence="4" id="KW-1185">Reference proteome</keyword>
<keyword evidence="3" id="KW-0378">Hydrolase</keyword>
<proteinExistence type="predicted"/>
<dbReference type="Proteomes" id="UP001458880">
    <property type="component" value="Unassembled WGS sequence"/>
</dbReference>
<evidence type="ECO:0000313" key="3">
    <source>
        <dbReference type="EMBL" id="KAK9754660.1"/>
    </source>
</evidence>
<accession>A0AAW1NA29</accession>
<feature type="compositionally biased region" description="Low complexity" evidence="1">
    <location>
        <begin position="37"/>
        <end position="46"/>
    </location>
</feature>